<dbReference type="Gene3D" id="3.10.450.710">
    <property type="entry name" value="Tgt2/MlaC"/>
    <property type="match status" value="1"/>
</dbReference>
<evidence type="ECO:0000256" key="1">
    <source>
        <dbReference type="SAM" id="SignalP"/>
    </source>
</evidence>
<name>A0ABY4W7D6_9PROT</name>
<feature type="chain" id="PRO_5046171919" evidence="1">
    <location>
        <begin position="28"/>
        <end position="210"/>
    </location>
</feature>
<protein>
    <submittedName>
        <fullName evidence="2">ABC transporter substrate-binding protein</fullName>
    </submittedName>
</protein>
<reference evidence="2" key="1">
    <citation type="submission" date="2022-06" db="EMBL/GenBank/DDBJ databases">
        <title>Sneathiella actinostolidae sp. nov., isolated from a sea anemonein the Western Pacific Ocean.</title>
        <authorList>
            <person name="Wei M.J."/>
        </authorList>
    </citation>
    <scope>NUCLEOTIDE SEQUENCE</scope>
    <source>
        <strain evidence="2">PHK-P5</strain>
    </source>
</reference>
<evidence type="ECO:0000313" key="3">
    <source>
        <dbReference type="Proteomes" id="UP001056291"/>
    </source>
</evidence>
<dbReference type="EMBL" id="CP098747">
    <property type="protein sequence ID" value="USG62958.1"/>
    <property type="molecule type" value="Genomic_DNA"/>
</dbReference>
<gene>
    <name evidence="2" type="ORF">NBZ79_08205</name>
</gene>
<keyword evidence="3" id="KW-1185">Reference proteome</keyword>
<sequence>MLKKRTFLISLLSAAVMCTFSFLPISAAENSNAQAATALIKSMGDDAIKTLSNKSLSESQKEHQFEKYLDESFNMKLIGRFVLGNNWRTATDEQRKEFLSVFRDYMVVSYGQKIGSYSGESLKIKDAKPINDKESLVYSVIEQPNGPPIKLDWRVRKANDGKQQIVDVIVEGVSLAVTQRSEFSAVVNKPGVGVDGLIKKLQEQVKAEGS</sequence>
<dbReference type="PANTHER" id="PTHR36573:SF1">
    <property type="entry name" value="INTERMEMBRANE PHOSPHOLIPID TRANSPORT SYSTEM BINDING PROTEIN MLAC"/>
    <property type="match status" value="1"/>
</dbReference>
<dbReference type="InterPro" id="IPR042245">
    <property type="entry name" value="Tgt2/MlaC_sf"/>
</dbReference>
<organism evidence="2 3">
    <name type="scientific">Sneathiella marina</name>
    <dbReference type="NCBI Taxonomy" id="2950108"/>
    <lineage>
        <taxon>Bacteria</taxon>
        <taxon>Pseudomonadati</taxon>
        <taxon>Pseudomonadota</taxon>
        <taxon>Alphaproteobacteria</taxon>
        <taxon>Sneathiellales</taxon>
        <taxon>Sneathiellaceae</taxon>
        <taxon>Sneathiella</taxon>
    </lineage>
</organism>
<dbReference type="PANTHER" id="PTHR36573">
    <property type="entry name" value="INTERMEMBRANE PHOSPHOLIPID TRANSPORT SYSTEM BINDING PROTEIN MLAC"/>
    <property type="match status" value="1"/>
</dbReference>
<proteinExistence type="predicted"/>
<dbReference type="Proteomes" id="UP001056291">
    <property type="component" value="Chromosome"/>
</dbReference>
<dbReference type="InterPro" id="IPR008869">
    <property type="entry name" value="MlaC/ttg2D"/>
</dbReference>
<keyword evidence="1" id="KW-0732">Signal</keyword>
<dbReference type="RefSeq" id="WP_251937290.1">
    <property type="nucleotide sequence ID" value="NZ_CP098747.1"/>
</dbReference>
<evidence type="ECO:0000313" key="2">
    <source>
        <dbReference type="EMBL" id="USG62958.1"/>
    </source>
</evidence>
<feature type="signal peptide" evidence="1">
    <location>
        <begin position="1"/>
        <end position="27"/>
    </location>
</feature>
<accession>A0ABY4W7D6</accession>
<dbReference type="Pfam" id="PF05494">
    <property type="entry name" value="MlaC"/>
    <property type="match status" value="1"/>
</dbReference>